<evidence type="ECO:0000313" key="2">
    <source>
        <dbReference type="Proteomes" id="UP000571554"/>
    </source>
</evidence>
<proteinExistence type="predicted"/>
<sequence length="354" mass="39270">MTNQALTLPSLDGIPAYYTVPVADSFLRPLALSMLNDGMITAADVARRPSSMMSLCTKALTREWQGVAGQLSLFQWNLRLEESTSSENFRWRKDEKDPKAWALITTNQGPVSAAIVCIGPAVEYLEKLRAGFGQTILAALYDVLGMLPSVCTTATIIGMGQYSYWHGCSNEEDAIEELLAMHDCTREELLTSSEFITHKELFGPMPDWAANPERVLDRAQINRAARGNPFASDIVDAMDELWTALTFCGPFPDLSDSHVDADLIDFSLIVRWTENDSAGRIIDDYARYAYEGDYIEAASVTPIRLTDGSGHASLKEWLQKMQSAALLARAAERVLTLLGERDFIEPRTLVRVFA</sequence>
<protein>
    <submittedName>
        <fullName evidence="1">PRTRC genetic system protein F</fullName>
    </submittedName>
</protein>
<dbReference type="Proteomes" id="UP000571554">
    <property type="component" value="Unassembled WGS sequence"/>
</dbReference>
<evidence type="ECO:0000313" key="1">
    <source>
        <dbReference type="EMBL" id="MBB6105177.1"/>
    </source>
</evidence>
<dbReference type="NCBIfam" id="TIGR03742">
    <property type="entry name" value="PRTRC_F"/>
    <property type="match status" value="1"/>
</dbReference>
<accession>A0A7W9WVB1</accession>
<comment type="caution">
    <text evidence="1">The sequence shown here is derived from an EMBL/GenBank/DDBJ whole genome shotgun (WGS) entry which is preliminary data.</text>
</comment>
<gene>
    <name evidence="1" type="ORF">F4827_005043</name>
</gene>
<reference evidence="1 2" key="1">
    <citation type="submission" date="2020-08" db="EMBL/GenBank/DDBJ databases">
        <title>Above-ground endophytic microbial communities from plants in different locations in the United States.</title>
        <authorList>
            <person name="Frank C."/>
        </authorList>
    </citation>
    <scope>NUCLEOTIDE SEQUENCE [LARGE SCALE GENOMIC DNA]</scope>
    <source>
        <strain evidence="1 2">WP4_2_2</strain>
    </source>
</reference>
<name>A0A7W9WVB1_9BURK</name>
<dbReference type="EMBL" id="JACHBW010000016">
    <property type="protein sequence ID" value="MBB6105177.1"/>
    <property type="molecule type" value="Genomic_DNA"/>
</dbReference>
<keyword evidence="2" id="KW-1185">Reference proteome</keyword>
<dbReference type="InterPro" id="IPR022283">
    <property type="entry name" value="PRTRC_protein-F"/>
</dbReference>
<organism evidence="1 2">
    <name type="scientific">Paraburkholderia bannensis</name>
    <dbReference type="NCBI Taxonomy" id="765414"/>
    <lineage>
        <taxon>Bacteria</taxon>
        <taxon>Pseudomonadati</taxon>
        <taxon>Pseudomonadota</taxon>
        <taxon>Betaproteobacteria</taxon>
        <taxon>Burkholderiales</taxon>
        <taxon>Burkholderiaceae</taxon>
        <taxon>Paraburkholderia</taxon>
    </lineage>
</organism>
<dbReference type="Pfam" id="PF14456">
    <property type="entry name" value="alpha-hel2"/>
    <property type="match status" value="1"/>
</dbReference>
<dbReference type="AlphaFoldDB" id="A0A7W9WVB1"/>
<dbReference type="RefSeq" id="WP_183727729.1">
    <property type="nucleotide sequence ID" value="NZ_JACHBW010000016.1"/>
</dbReference>